<dbReference type="Pfam" id="PF00278">
    <property type="entry name" value="Orn_DAP_Arg_deC"/>
    <property type="match status" value="1"/>
</dbReference>
<dbReference type="PANTHER" id="PTHR43727">
    <property type="entry name" value="DIAMINOPIMELATE DECARBOXYLASE"/>
    <property type="match status" value="1"/>
</dbReference>
<dbReference type="InterPro" id="IPR022657">
    <property type="entry name" value="De-COase2_CS"/>
</dbReference>
<comment type="cofactor">
    <cofactor evidence="1">
        <name>pyridoxal 5'-phosphate</name>
        <dbReference type="ChEBI" id="CHEBI:597326"/>
    </cofactor>
</comment>
<proteinExistence type="predicted"/>
<keyword evidence="4" id="KW-0456">Lyase</keyword>
<evidence type="ECO:0000259" key="5">
    <source>
        <dbReference type="Pfam" id="PF00278"/>
    </source>
</evidence>
<reference evidence="7" key="1">
    <citation type="submission" date="2015-10" db="EMBL/GenBank/DDBJ databases">
        <authorList>
            <person name="Martinez-Garcia P.J."/>
            <person name="Crepeau M.W."/>
            <person name="Puiu D."/>
            <person name="Gonzalez-Ibeas D."/>
            <person name="Whalen J."/>
            <person name="Stevens K."/>
            <person name="Paul R."/>
            <person name="Butterfield T."/>
            <person name="Britton M."/>
            <person name="Reagan R."/>
            <person name="Chakraborty S."/>
            <person name="Walawage S.L."/>
            <person name="Vasquez-Gross H.A."/>
            <person name="Cardeno C."/>
            <person name="Famula R."/>
            <person name="Pratt K."/>
            <person name="Kuruganti S."/>
            <person name="Aradhya M.K."/>
            <person name="Leslie C.A."/>
            <person name="Dandekar A.M."/>
            <person name="Salzberg S.L."/>
            <person name="Wegrzyn J.L."/>
            <person name="Langley C.H."/>
            <person name="Neale D.B."/>
        </authorList>
    </citation>
    <scope>NUCLEOTIDE SEQUENCE</scope>
    <source>
        <tissue evidence="7">Leaves</tissue>
    </source>
</reference>
<evidence type="ECO:0000259" key="6">
    <source>
        <dbReference type="Pfam" id="PF02784"/>
    </source>
</evidence>
<dbReference type="InterPro" id="IPR002986">
    <property type="entry name" value="DAP_deCOOHase_LysA"/>
</dbReference>
<dbReference type="Gramene" id="Jr16_17820_p1">
    <property type="protein sequence ID" value="cds.Jr16_17820_p1"/>
    <property type="gene ID" value="Jr16_17820"/>
</dbReference>
<dbReference type="InterPro" id="IPR022643">
    <property type="entry name" value="De-COase2_C"/>
</dbReference>
<dbReference type="Gene3D" id="3.20.20.10">
    <property type="entry name" value="Alanine racemase"/>
    <property type="match status" value="2"/>
</dbReference>
<dbReference type="SUPFAM" id="SSF51419">
    <property type="entry name" value="PLP-binding barrel"/>
    <property type="match status" value="1"/>
</dbReference>
<gene>
    <name evidence="7" type="ORF">F2P56_036447</name>
</gene>
<evidence type="ECO:0000256" key="3">
    <source>
        <dbReference type="ARBA" id="ARBA00022898"/>
    </source>
</evidence>
<protein>
    <recommendedName>
        <fullName evidence="9">Diaminopimelate decarboxylase 1, chloroplastic-like</fullName>
    </recommendedName>
</protein>
<evidence type="ECO:0008006" key="9">
    <source>
        <dbReference type="Google" id="ProtNLM"/>
    </source>
</evidence>
<evidence type="ECO:0000256" key="1">
    <source>
        <dbReference type="ARBA" id="ARBA00001933"/>
    </source>
</evidence>
<sequence>MAATSFISHSPFLPKTIRFPLNQKPFSQIPISPLKPTPKPLSLRAVLAQDPTKTLTQTTPFEHCFTKSSDGFLYCEGLKVEDVMESAERRPFYLYSKPQITRNFEAYKEALEGLSSVIGYAIKANNNLKILEHLRQLGSGAVHPYVATGNKNSKFGIRNEKLQWFLDAVKAHPDELKLVGAHCHLGSTITKVDIFRDAAIIMVNYIDEIRAQGFEVDYLNIGGGLGIDYYHSGAVLPKPRDLIDTVRDLVLSRNLNLIIEPGRSLIANTCCFVNRVTGVKTNGTKKFVVIDGSMAELIRPSLYDAYQHIELVSPSAGAEISTFDVVGPVCESADFLGKDRELPTPAKGAGLVVHDAGAYCMSMASTYNLKMRPPEYWVEEDGSVVKIRHGETFEDHIKFFEGL</sequence>
<dbReference type="CDD" id="cd06828">
    <property type="entry name" value="PLPDE_III_DapDC"/>
    <property type="match status" value="1"/>
</dbReference>
<dbReference type="PROSITE" id="PS00879">
    <property type="entry name" value="ODR_DC_2_2"/>
    <property type="match status" value="1"/>
</dbReference>
<dbReference type="PANTHER" id="PTHR43727:SF2">
    <property type="entry name" value="GROUP IV DECARBOXYLASE"/>
    <property type="match status" value="1"/>
</dbReference>
<evidence type="ECO:0000313" key="8">
    <source>
        <dbReference type="Proteomes" id="UP000619265"/>
    </source>
</evidence>
<evidence type="ECO:0000256" key="4">
    <source>
        <dbReference type="ARBA" id="ARBA00023239"/>
    </source>
</evidence>
<dbReference type="GO" id="GO:0008836">
    <property type="term" value="F:diaminopimelate decarboxylase activity"/>
    <property type="evidence" value="ECO:0007669"/>
    <property type="project" value="InterPro"/>
</dbReference>
<dbReference type="GO" id="GO:0009089">
    <property type="term" value="P:lysine biosynthetic process via diaminopimelate"/>
    <property type="evidence" value="ECO:0007669"/>
    <property type="project" value="InterPro"/>
</dbReference>
<dbReference type="Proteomes" id="UP000619265">
    <property type="component" value="Unassembled WGS sequence"/>
</dbReference>
<feature type="domain" description="Orn/DAP/Arg decarboxylase 2 N-terminal" evidence="6">
    <location>
        <begin position="141"/>
        <end position="267"/>
    </location>
</feature>
<dbReference type="InterPro" id="IPR022644">
    <property type="entry name" value="De-COase2_N"/>
</dbReference>
<comment type="caution">
    <text evidence="7">The sequence shown here is derived from an EMBL/GenBank/DDBJ whole genome shotgun (WGS) entry which is preliminary data.</text>
</comment>
<dbReference type="FunFam" id="2.40.37.10:FF:000003">
    <property type="entry name" value="Diaminopimelate decarboxylase"/>
    <property type="match status" value="1"/>
</dbReference>
<dbReference type="SUPFAM" id="SSF50621">
    <property type="entry name" value="Alanine racemase C-terminal domain-like"/>
    <property type="match status" value="1"/>
</dbReference>
<reference evidence="7" key="2">
    <citation type="submission" date="2020-03" db="EMBL/GenBank/DDBJ databases">
        <title>Walnut 2.0.</title>
        <authorList>
            <person name="Marrano A."/>
            <person name="Britton M."/>
            <person name="Zimin A.V."/>
            <person name="Zaini P.A."/>
            <person name="Workman R."/>
            <person name="Puiu D."/>
            <person name="Bianco L."/>
            <person name="Allen B.J."/>
            <person name="Troggio M."/>
            <person name="Leslie C.A."/>
            <person name="Timp W."/>
            <person name="Dendekar A."/>
            <person name="Salzberg S.L."/>
            <person name="Neale D.B."/>
        </authorList>
    </citation>
    <scope>NUCLEOTIDE SEQUENCE</scope>
    <source>
        <tissue evidence="7">Leaves</tissue>
    </source>
</reference>
<keyword evidence="3" id="KW-0663">Pyridoxal phosphate</keyword>
<evidence type="ECO:0000256" key="2">
    <source>
        <dbReference type="ARBA" id="ARBA00022793"/>
    </source>
</evidence>
<dbReference type="PRINTS" id="PR01181">
    <property type="entry name" value="DAPDCRBXLASE"/>
</dbReference>
<evidence type="ECO:0000313" key="7">
    <source>
        <dbReference type="EMBL" id="KAF5443934.1"/>
    </source>
</evidence>
<dbReference type="AlphaFoldDB" id="A0A833WTD8"/>
<dbReference type="InterPro" id="IPR009006">
    <property type="entry name" value="Ala_racemase/Decarboxylase_C"/>
</dbReference>
<organism evidence="7 8">
    <name type="scientific">Juglans regia</name>
    <name type="common">English walnut</name>
    <dbReference type="NCBI Taxonomy" id="51240"/>
    <lineage>
        <taxon>Eukaryota</taxon>
        <taxon>Viridiplantae</taxon>
        <taxon>Streptophyta</taxon>
        <taxon>Embryophyta</taxon>
        <taxon>Tracheophyta</taxon>
        <taxon>Spermatophyta</taxon>
        <taxon>Magnoliopsida</taxon>
        <taxon>eudicotyledons</taxon>
        <taxon>Gunneridae</taxon>
        <taxon>Pentapetalae</taxon>
        <taxon>rosids</taxon>
        <taxon>fabids</taxon>
        <taxon>Fagales</taxon>
        <taxon>Juglandaceae</taxon>
        <taxon>Juglans</taxon>
    </lineage>
</organism>
<accession>A0A833WTD8</accession>
<feature type="domain" description="Orn/DAP/Arg decarboxylase 2 C-terminal" evidence="5">
    <location>
        <begin position="93"/>
        <end position="357"/>
    </location>
</feature>
<name>A0A833WTD8_JUGRE</name>
<dbReference type="InterPro" id="IPR029066">
    <property type="entry name" value="PLP-binding_barrel"/>
</dbReference>
<dbReference type="Pfam" id="PF02784">
    <property type="entry name" value="Orn_Arg_deC_N"/>
    <property type="match status" value="1"/>
</dbReference>
<keyword evidence="2" id="KW-0210">Decarboxylase</keyword>
<dbReference type="EMBL" id="LIHL02000016">
    <property type="protein sequence ID" value="KAF5443934.1"/>
    <property type="molecule type" value="Genomic_DNA"/>
</dbReference>
<dbReference type="Gene3D" id="2.40.37.10">
    <property type="entry name" value="Lyase, Ornithine Decarboxylase, Chain A, domain 1"/>
    <property type="match status" value="1"/>
</dbReference>